<dbReference type="Proteomes" id="UP001150924">
    <property type="component" value="Unassembled WGS sequence"/>
</dbReference>
<reference evidence="1" key="1">
    <citation type="submission" date="2022-11" db="EMBL/GenBank/DDBJ databases">
        <title>Minimal conservation of predation-associated metabolite biosynthetic gene clusters underscores biosynthetic potential of Myxococcota including descriptions for ten novel species: Archangium lansinium sp. nov., Myxococcus landrumus sp. nov., Nannocystis bai.</title>
        <authorList>
            <person name="Ahearne A."/>
            <person name="Stevens C."/>
            <person name="Phillips K."/>
        </authorList>
    </citation>
    <scope>NUCLEOTIDE SEQUENCE</scope>
    <source>
        <strain evidence="1">Na p29</strain>
    </source>
</reference>
<evidence type="ECO:0000313" key="2">
    <source>
        <dbReference type="Proteomes" id="UP001150924"/>
    </source>
</evidence>
<accession>A0A9X3EI89</accession>
<evidence type="ECO:0000313" key="1">
    <source>
        <dbReference type="EMBL" id="MCY1004537.1"/>
    </source>
</evidence>
<gene>
    <name evidence="1" type="ORF">OV079_02920</name>
</gene>
<dbReference type="RefSeq" id="WP_267766092.1">
    <property type="nucleotide sequence ID" value="NZ_JAPNKE010000002.1"/>
</dbReference>
<protein>
    <submittedName>
        <fullName evidence="1">Uncharacterized protein</fullName>
    </submittedName>
</protein>
<organism evidence="1 2">
    <name type="scientific">Nannocystis pusilla</name>
    <dbReference type="NCBI Taxonomy" id="889268"/>
    <lineage>
        <taxon>Bacteria</taxon>
        <taxon>Pseudomonadati</taxon>
        <taxon>Myxococcota</taxon>
        <taxon>Polyangia</taxon>
        <taxon>Nannocystales</taxon>
        <taxon>Nannocystaceae</taxon>
        <taxon>Nannocystis</taxon>
    </lineage>
</organism>
<sequence>MDPKQQALQFYQSLGAADELSRKLLTRAAQVQRGRAAALQRRIDDLDKGGTPKEELAKLEAEMERRKTLAGNYDKLESVIGKAITLRAQLDEQKFK</sequence>
<comment type="caution">
    <text evidence="1">The sequence shown here is derived from an EMBL/GenBank/DDBJ whole genome shotgun (WGS) entry which is preliminary data.</text>
</comment>
<dbReference type="EMBL" id="JAPNKE010000002">
    <property type="protein sequence ID" value="MCY1004537.1"/>
    <property type="molecule type" value="Genomic_DNA"/>
</dbReference>
<keyword evidence="2" id="KW-1185">Reference proteome</keyword>
<dbReference type="AlphaFoldDB" id="A0A9X3EI89"/>
<proteinExistence type="predicted"/>
<name>A0A9X3EI89_9BACT</name>